<dbReference type="SUPFAM" id="SSF53474">
    <property type="entry name" value="alpha/beta-Hydrolases"/>
    <property type="match status" value="1"/>
</dbReference>
<reference evidence="2" key="1">
    <citation type="submission" date="2021-05" db="EMBL/GenBank/DDBJ databases">
        <title>The genome of the haptophyte Pavlova lutheri (Diacronema luteri, Pavlovales) - a model for lipid biosynthesis in eukaryotic algae.</title>
        <authorList>
            <person name="Hulatt C.J."/>
            <person name="Posewitz M.C."/>
        </authorList>
    </citation>
    <scope>NUCLEOTIDE SEQUENCE</scope>
    <source>
        <strain evidence="2">NIVA-4/92</strain>
    </source>
</reference>
<dbReference type="GO" id="GO:0006629">
    <property type="term" value="P:lipid metabolic process"/>
    <property type="evidence" value="ECO:0007669"/>
    <property type="project" value="InterPro"/>
</dbReference>
<gene>
    <name evidence="2" type="ORF">KFE25_009551</name>
</gene>
<dbReference type="PANTHER" id="PTHR45856:SF11">
    <property type="entry name" value="FUNGAL LIPASE-LIKE DOMAIN-CONTAINING PROTEIN"/>
    <property type="match status" value="1"/>
</dbReference>
<sequence>MQSLARAGYAHADGLAHLFLAMAAYCQPARVARWDCAPCAKASAAFGARGGFAVRRQFYGNASSMQGYVASGAGLVVVSFRGSVEYLSYWIDLEEYRTAPYPDCDACLVHSGFLSAWEDVRADVLSGVRDALRAQPDAALVVVGHSLGGAVAVIAALQLAKADGAKPPAAVFTFGEPRIGNAAFALFYEAAAAHWATWRVTHEHDLVPHLPPRSMLVPFVLDYAHHTREVWYHAANASAPDAPAQHRLCSAKVGEDFDCADSVWVYELSIADHLHYLGQTVGVIGCADPARSPRAGRAPADDAAALDRLEAGTPAAWRWVRALWRTVRARLADELGARMRRPWAAI</sequence>
<dbReference type="Pfam" id="PF01764">
    <property type="entry name" value="Lipase_3"/>
    <property type="match status" value="1"/>
</dbReference>
<dbReference type="Gene3D" id="3.40.50.1820">
    <property type="entry name" value="alpha/beta hydrolase"/>
    <property type="match status" value="1"/>
</dbReference>
<evidence type="ECO:0000259" key="1">
    <source>
        <dbReference type="Pfam" id="PF01764"/>
    </source>
</evidence>
<feature type="domain" description="Fungal lipase-type" evidence="1">
    <location>
        <begin position="77"/>
        <end position="213"/>
    </location>
</feature>
<keyword evidence="3" id="KW-1185">Reference proteome</keyword>
<dbReference type="InterPro" id="IPR029058">
    <property type="entry name" value="AB_hydrolase_fold"/>
</dbReference>
<accession>A0A8J5Y3U6</accession>
<dbReference type="OrthoDB" id="426718at2759"/>
<dbReference type="CDD" id="cd00519">
    <property type="entry name" value="Lipase_3"/>
    <property type="match status" value="1"/>
</dbReference>
<dbReference type="PANTHER" id="PTHR45856">
    <property type="entry name" value="ALPHA/BETA-HYDROLASES SUPERFAMILY PROTEIN"/>
    <property type="match status" value="1"/>
</dbReference>
<dbReference type="Proteomes" id="UP000751190">
    <property type="component" value="Unassembled WGS sequence"/>
</dbReference>
<organism evidence="2 3">
    <name type="scientific">Diacronema lutheri</name>
    <name type="common">Unicellular marine alga</name>
    <name type="synonym">Monochrysis lutheri</name>
    <dbReference type="NCBI Taxonomy" id="2081491"/>
    <lineage>
        <taxon>Eukaryota</taxon>
        <taxon>Haptista</taxon>
        <taxon>Haptophyta</taxon>
        <taxon>Pavlovophyceae</taxon>
        <taxon>Pavlovales</taxon>
        <taxon>Pavlovaceae</taxon>
        <taxon>Diacronema</taxon>
    </lineage>
</organism>
<protein>
    <recommendedName>
        <fullName evidence="1">Fungal lipase-type domain-containing protein</fullName>
    </recommendedName>
</protein>
<dbReference type="InterPro" id="IPR051218">
    <property type="entry name" value="Sec_MonoDiacylglyc_Lipase"/>
</dbReference>
<proteinExistence type="predicted"/>
<dbReference type="OMA" id="TITNWNC"/>
<dbReference type="EMBL" id="JAGTXO010000001">
    <property type="protein sequence ID" value="KAG8471130.1"/>
    <property type="molecule type" value="Genomic_DNA"/>
</dbReference>
<dbReference type="AlphaFoldDB" id="A0A8J5Y3U6"/>
<dbReference type="InterPro" id="IPR002921">
    <property type="entry name" value="Fungal_lipase-type"/>
</dbReference>
<evidence type="ECO:0000313" key="2">
    <source>
        <dbReference type="EMBL" id="KAG8471130.1"/>
    </source>
</evidence>
<evidence type="ECO:0000313" key="3">
    <source>
        <dbReference type="Proteomes" id="UP000751190"/>
    </source>
</evidence>
<comment type="caution">
    <text evidence="2">The sequence shown here is derived from an EMBL/GenBank/DDBJ whole genome shotgun (WGS) entry which is preliminary data.</text>
</comment>
<name>A0A8J5Y3U6_DIALT</name>